<evidence type="ECO:0000313" key="1">
    <source>
        <dbReference type="EMBL" id="MBC9245574.1"/>
    </source>
</evidence>
<organism evidence="1 2">
    <name type="scientific">Paracoccus amoyensis</name>
    <dbReference type="NCBI Taxonomy" id="2760093"/>
    <lineage>
        <taxon>Bacteria</taxon>
        <taxon>Pseudomonadati</taxon>
        <taxon>Pseudomonadota</taxon>
        <taxon>Alphaproteobacteria</taxon>
        <taxon>Rhodobacterales</taxon>
        <taxon>Paracoccaceae</taxon>
        <taxon>Paracoccus</taxon>
    </lineage>
</organism>
<evidence type="ECO:0000313" key="2">
    <source>
        <dbReference type="Proteomes" id="UP000608594"/>
    </source>
</evidence>
<dbReference type="EMBL" id="JACOQL010000001">
    <property type="protein sequence ID" value="MBC9245574.1"/>
    <property type="molecule type" value="Genomic_DNA"/>
</dbReference>
<dbReference type="Proteomes" id="UP000608594">
    <property type="component" value="Unassembled WGS sequence"/>
</dbReference>
<comment type="caution">
    <text evidence="1">The sequence shown here is derived from an EMBL/GenBank/DDBJ whole genome shotgun (WGS) entry which is preliminary data.</text>
</comment>
<dbReference type="RefSeq" id="WP_187791984.1">
    <property type="nucleotide sequence ID" value="NZ_JACOQL010000001.1"/>
</dbReference>
<gene>
    <name evidence="1" type="ORF">H4P12_02335</name>
</gene>
<protein>
    <submittedName>
        <fullName evidence="1">Uncharacterized protein</fullName>
    </submittedName>
</protein>
<name>A0A926JBR3_9RHOB</name>
<sequence length="73" mass="7859">MGRDNDALVSVKGGALLSMGKGRGRTVSGLPIPPRLILSRDTTSWTLTTREAYKSATAAWQDARSVKRQEVTA</sequence>
<dbReference type="AlphaFoldDB" id="A0A926JBR3"/>
<accession>A0A926JBR3</accession>
<keyword evidence="2" id="KW-1185">Reference proteome</keyword>
<proteinExistence type="predicted"/>
<reference evidence="1" key="1">
    <citation type="submission" date="2020-08" db="EMBL/GenBank/DDBJ databases">
        <title>Paracoccus amoyensis sp. nov., isolated from the surface seawater at coast of Xiamen, Fujian.</title>
        <authorList>
            <person name="Lyu L."/>
        </authorList>
    </citation>
    <scope>NUCLEOTIDE SEQUENCE</scope>
    <source>
        <strain evidence="1">11-3</strain>
    </source>
</reference>